<dbReference type="PANTHER" id="PTHR13044">
    <property type="entry name" value="ACTIVATING TRANSCRIPTION FACTOR ATF 4/5"/>
    <property type="match status" value="1"/>
</dbReference>
<dbReference type="PANTHER" id="PTHR13044:SF14">
    <property type="entry name" value="CRYPTOCEPHAL, ISOFORM A"/>
    <property type="match status" value="1"/>
</dbReference>
<evidence type="ECO:0000259" key="8">
    <source>
        <dbReference type="PROSITE" id="PS50217"/>
    </source>
</evidence>
<keyword evidence="5" id="KW-0539">Nucleus</keyword>
<keyword evidence="3" id="KW-0238">DNA-binding</keyword>
<evidence type="ECO:0000256" key="1">
    <source>
        <dbReference type="ARBA" id="ARBA00004123"/>
    </source>
</evidence>
<dbReference type="GO" id="GO:0001228">
    <property type="term" value="F:DNA-binding transcription activator activity, RNA polymerase II-specific"/>
    <property type="evidence" value="ECO:0007669"/>
    <property type="project" value="TreeGrafter"/>
</dbReference>
<proteinExistence type="predicted"/>
<evidence type="ECO:0000256" key="3">
    <source>
        <dbReference type="ARBA" id="ARBA00023125"/>
    </source>
</evidence>
<keyword evidence="4" id="KW-0804">Transcription</keyword>
<dbReference type="eggNOG" id="ENOG502S7ZI">
    <property type="taxonomic scope" value="Eukaryota"/>
</dbReference>
<accession>A0A0W0EYG7</accession>
<feature type="compositionally biased region" description="Low complexity" evidence="7">
    <location>
        <begin position="92"/>
        <end position="102"/>
    </location>
</feature>
<evidence type="ECO:0000256" key="5">
    <source>
        <dbReference type="ARBA" id="ARBA00023242"/>
    </source>
</evidence>
<dbReference type="InterPro" id="IPR046347">
    <property type="entry name" value="bZIP_sf"/>
</dbReference>
<feature type="compositionally biased region" description="Basic and acidic residues" evidence="7">
    <location>
        <begin position="53"/>
        <end position="78"/>
    </location>
</feature>
<feature type="region of interest" description="Disordered" evidence="7">
    <location>
        <begin position="46"/>
        <end position="102"/>
    </location>
</feature>
<dbReference type="GO" id="GO:0000977">
    <property type="term" value="F:RNA polymerase II transcription regulatory region sequence-specific DNA binding"/>
    <property type="evidence" value="ECO:0007669"/>
    <property type="project" value="TreeGrafter"/>
</dbReference>
<feature type="compositionally biased region" description="Polar residues" evidence="7">
    <location>
        <begin position="172"/>
        <end position="185"/>
    </location>
</feature>
<feature type="coiled-coil region" evidence="6">
    <location>
        <begin position="251"/>
        <end position="278"/>
    </location>
</feature>
<comment type="caution">
    <text evidence="9">The sequence shown here is derived from an EMBL/GenBank/DDBJ whole genome shotgun (WGS) entry which is preliminary data.</text>
</comment>
<keyword evidence="6" id="KW-0175">Coiled coil</keyword>
<organism evidence="9 10">
    <name type="scientific">Moniliophthora roreri</name>
    <name type="common">Frosty pod rot fungus</name>
    <name type="synonym">Monilia roreri</name>
    <dbReference type="NCBI Taxonomy" id="221103"/>
    <lineage>
        <taxon>Eukaryota</taxon>
        <taxon>Fungi</taxon>
        <taxon>Dikarya</taxon>
        <taxon>Basidiomycota</taxon>
        <taxon>Agaricomycotina</taxon>
        <taxon>Agaricomycetes</taxon>
        <taxon>Agaricomycetidae</taxon>
        <taxon>Agaricales</taxon>
        <taxon>Marasmiineae</taxon>
        <taxon>Marasmiaceae</taxon>
        <taxon>Moniliophthora</taxon>
    </lineage>
</organism>
<evidence type="ECO:0000256" key="2">
    <source>
        <dbReference type="ARBA" id="ARBA00023015"/>
    </source>
</evidence>
<dbReference type="CDD" id="cd14705">
    <property type="entry name" value="bZIP_Zip1"/>
    <property type="match status" value="1"/>
</dbReference>
<comment type="subcellular location">
    <subcellularLocation>
        <location evidence="1">Nucleus</location>
    </subcellularLocation>
</comment>
<dbReference type="SUPFAM" id="SSF57959">
    <property type="entry name" value="Leucine zipper domain"/>
    <property type="match status" value="1"/>
</dbReference>
<evidence type="ECO:0000313" key="9">
    <source>
        <dbReference type="EMBL" id="KTB29148.1"/>
    </source>
</evidence>
<keyword evidence="2" id="KW-0805">Transcription regulation</keyword>
<evidence type="ECO:0000256" key="6">
    <source>
        <dbReference type="SAM" id="Coils"/>
    </source>
</evidence>
<protein>
    <recommendedName>
        <fullName evidence="8">BZIP domain-containing protein</fullName>
    </recommendedName>
</protein>
<dbReference type="PROSITE" id="PS00036">
    <property type="entry name" value="BZIP_BASIC"/>
    <property type="match status" value="1"/>
</dbReference>
<evidence type="ECO:0000256" key="7">
    <source>
        <dbReference type="SAM" id="MobiDB-lite"/>
    </source>
</evidence>
<reference evidence="9 10" key="1">
    <citation type="submission" date="2015-12" db="EMBL/GenBank/DDBJ databases">
        <title>Draft genome sequence of Moniliophthora roreri, the causal agent of frosty pod rot of cacao.</title>
        <authorList>
            <person name="Aime M.C."/>
            <person name="Diaz-Valderrama J.R."/>
            <person name="Kijpornyongpan T."/>
            <person name="Phillips-Mora W."/>
        </authorList>
    </citation>
    <scope>NUCLEOTIDE SEQUENCE [LARGE SCALE GENOMIC DNA]</scope>
    <source>
        <strain evidence="9 10">MCA 2952</strain>
    </source>
</reference>
<name>A0A0W0EYG7_MONRR</name>
<gene>
    <name evidence="9" type="ORF">WG66_18277</name>
</gene>
<dbReference type="EMBL" id="LATX01002447">
    <property type="protein sequence ID" value="KTB29148.1"/>
    <property type="molecule type" value="Genomic_DNA"/>
</dbReference>
<dbReference type="Pfam" id="PF07716">
    <property type="entry name" value="bZIP_2"/>
    <property type="match status" value="1"/>
</dbReference>
<dbReference type="GO" id="GO:0005634">
    <property type="term" value="C:nucleus"/>
    <property type="evidence" value="ECO:0007669"/>
    <property type="project" value="UniProtKB-SubCell"/>
</dbReference>
<dbReference type="Gene3D" id="1.20.5.170">
    <property type="match status" value="1"/>
</dbReference>
<dbReference type="InterPro" id="IPR004827">
    <property type="entry name" value="bZIP"/>
</dbReference>
<dbReference type="AlphaFoldDB" id="A0A0W0EYG7"/>
<sequence length="320" mass="34489">MPSHLNGLNIIHPAQPQVDPQDLLSGPAFPDLSAQLALWTNLPFESEESPVLSRDEKLKSTIEESGEEKGGTAPHESHVNVVTGTSSGNLDQRTSQSPTVQQQQPTFDFNQLLAGFNLDALQHQQQSQVPHSASAVSLAQLLALHSLTQGTPMYAPSLPHSQSIQPAPAAQIHSQQSPATASSGSPRHDPSSIREISPPVKRSRARKSSVSTTDSSISPIDSGAAALAAEDKRRRNTAASARFRLKKKEREFALENKAKELELRVSELERECEGLRRENGWLKGLVIGVTGAAQNNATSAPQQAQSPPVLAGMRRPRESE</sequence>
<feature type="domain" description="BZIP" evidence="8">
    <location>
        <begin position="230"/>
        <end position="283"/>
    </location>
</feature>
<feature type="region of interest" description="Disordered" evidence="7">
    <location>
        <begin position="296"/>
        <end position="320"/>
    </location>
</feature>
<feature type="compositionally biased region" description="Low complexity" evidence="7">
    <location>
        <begin position="208"/>
        <end position="219"/>
    </location>
</feature>
<feature type="region of interest" description="Disordered" evidence="7">
    <location>
        <begin position="153"/>
        <end position="219"/>
    </location>
</feature>
<feature type="compositionally biased region" description="Polar residues" evidence="7">
    <location>
        <begin position="80"/>
        <end position="91"/>
    </location>
</feature>
<evidence type="ECO:0000256" key="4">
    <source>
        <dbReference type="ARBA" id="ARBA00023163"/>
    </source>
</evidence>
<dbReference type="PROSITE" id="PS50217">
    <property type="entry name" value="BZIP"/>
    <property type="match status" value="1"/>
</dbReference>
<dbReference type="Proteomes" id="UP000054988">
    <property type="component" value="Unassembled WGS sequence"/>
</dbReference>
<evidence type="ECO:0000313" key="10">
    <source>
        <dbReference type="Proteomes" id="UP000054988"/>
    </source>
</evidence>
<dbReference type="SMART" id="SM00338">
    <property type="entry name" value="BRLZ"/>
    <property type="match status" value="1"/>
</dbReference>
<feature type="compositionally biased region" description="Polar residues" evidence="7">
    <location>
        <begin position="296"/>
        <end position="306"/>
    </location>
</feature>